<evidence type="ECO:0000313" key="3">
    <source>
        <dbReference type="EMBL" id="KAJ3445357.1"/>
    </source>
</evidence>
<evidence type="ECO:0000313" key="4">
    <source>
        <dbReference type="EMBL" id="KAJ6243143.1"/>
    </source>
</evidence>
<gene>
    <name evidence="3" type="ORF">M0812_11230</name>
    <name evidence="4" type="ORF">M0813_03003</name>
</gene>
<dbReference type="EMBL" id="JANTQA010000023">
    <property type="protein sequence ID" value="KAJ3445357.1"/>
    <property type="molecule type" value="Genomic_DNA"/>
</dbReference>
<dbReference type="GO" id="GO:0005096">
    <property type="term" value="F:GTPase activator activity"/>
    <property type="evidence" value="ECO:0007669"/>
    <property type="project" value="UniProtKB-KW"/>
</dbReference>
<evidence type="ECO:0000256" key="1">
    <source>
        <dbReference type="ARBA" id="ARBA00022468"/>
    </source>
</evidence>
<accession>A0AAV7ZXL5</accession>
<sequence length="388" mass="45910">MNELEKVLDKQILEFGEFSEDSLDIEEKKLDLEELMNYSLFEPIEGWKVEHFNEEQKTTNLDVFNNKTIFSDSFLNKDYSCFTVCQSMNSFYLFTILDDEDNKELLIMCSTESESKFKRIKKLDISYSIWRKLFSLGPKPQSLIKAFDLEFDGSMIQKCLQEKEEKELLQMENLEIPRNYKFGVLYIKDKQKTQEEYITNVEISKEFQDFLDILGDPVTLLGWKKYRGGLDVKHNASGETSIYTEWNDFSIMFHVLTLLPYNEKDSQQVTRKKHIGNDVVVIAFIDGNTTFLPSSFKSKQNHIFIAVKPLKDDEEIKYQLEVSMRNCVPQYEPYLPLPPIVKKNELRDFLLTKACQGERIAQKSGKFFDRFVNFRRSLLEEIWERYQY</sequence>
<organism evidence="3 5">
    <name type="scientific">Anaeramoeba flamelloides</name>
    <dbReference type="NCBI Taxonomy" id="1746091"/>
    <lineage>
        <taxon>Eukaryota</taxon>
        <taxon>Metamonada</taxon>
        <taxon>Anaeramoebidae</taxon>
        <taxon>Anaeramoeba</taxon>
    </lineage>
</organism>
<dbReference type="PANTHER" id="PTHR15711">
    <property type="entry name" value="RAP GTPASE-ACTIVATING PROTEIN"/>
    <property type="match status" value="1"/>
</dbReference>
<feature type="domain" description="Rap-GAP" evidence="2">
    <location>
        <begin position="168"/>
        <end position="382"/>
    </location>
</feature>
<name>A0AAV7ZXL5_9EUKA</name>
<proteinExistence type="predicted"/>
<dbReference type="Proteomes" id="UP001146793">
    <property type="component" value="Unassembled WGS sequence"/>
</dbReference>
<comment type="caution">
    <text evidence="3">The sequence shown here is derived from an EMBL/GenBank/DDBJ whole genome shotgun (WGS) entry which is preliminary data.</text>
</comment>
<dbReference type="Gene3D" id="3.40.50.11210">
    <property type="entry name" value="Rap/Ran-GAP"/>
    <property type="match status" value="1"/>
</dbReference>
<dbReference type="SUPFAM" id="SSF111347">
    <property type="entry name" value="Rap/Ran-GAP"/>
    <property type="match status" value="1"/>
</dbReference>
<evidence type="ECO:0000313" key="5">
    <source>
        <dbReference type="Proteomes" id="UP001146793"/>
    </source>
</evidence>
<protein>
    <submittedName>
        <fullName evidence="3">Gtpase-activating rap/ran-gap domain-like protein</fullName>
    </submittedName>
</protein>
<dbReference type="InterPro" id="IPR000331">
    <property type="entry name" value="Rap/Ran_GAP_dom"/>
</dbReference>
<evidence type="ECO:0000259" key="2">
    <source>
        <dbReference type="PROSITE" id="PS50085"/>
    </source>
</evidence>
<reference evidence="3" key="2">
    <citation type="submission" date="2022-08" db="EMBL/GenBank/DDBJ databases">
        <title>Novel sulphate-reducing endosymbionts in the free-living metamonad Anaeramoeba.</title>
        <authorList>
            <person name="Jerlstrom-Hultqvist J."/>
            <person name="Cepicka I."/>
            <person name="Gallot-Lavallee L."/>
            <person name="Salas-Leiva D."/>
            <person name="Curtis B.A."/>
            <person name="Zahonova K."/>
            <person name="Pipaliya S."/>
            <person name="Dacks J."/>
            <person name="Roger A.J."/>
        </authorList>
    </citation>
    <scope>NUCLEOTIDE SEQUENCE</scope>
    <source>
        <strain evidence="3">Busselton2</strain>
    </source>
</reference>
<dbReference type="InterPro" id="IPR035974">
    <property type="entry name" value="Rap/Ran-GAP_sf"/>
</dbReference>
<dbReference type="PROSITE" id="PS50085">
    <property type="entry name" value="RAPGAP"/>
    <property type="match status" value="1"/>
</dbReference>
<dbReference type="Pfam" id="PF02145">
    <property type="entry name" value="Rap_GAP"/>
    <property type="match status" value="1"/>
</dbReference>
<reference evidence="4" key="1">
    <citation type="submission" date="2022-08" db="EMBL/GenBank/DDBJ databases">
        <title>Novel sulfate-reducing endosymbionts in the free-living metamonad Anaeramoeba.</title>
        <authorList>
            <person name="Jerlstrom-Hultqvist J."/>
            <person name="Cepicka I."/>
            <person name="Gallot-Lavallee L."/>
            <person name="Salas-Leiva D."/>
            <person name="Curtis B.A."/>
            <person name="Zahonova K."/>
            <person name="Pipaliya S."/>
            <person name="Dacks J."/>
            <person name="Roger A.J."/>
        </authorList>
    </citation>
    <scope>NUCLEOTIDE SEQUENCE</scope>
    <source>
        <strain evidence="4">Schooner1</strain>
    </source>
</reference>
<dbReference type="Proteomes" id="UP001150062">
    <property type="component" value="Unassembled WGS sequence"/>
</dbReference>
<keyword evidence="6" id="KW-1185">Reference proteome</keyword>
<dbReference type="GO" id="GO:0051056">
    <property type="term" value="P:regulation of small GTPase mediated signal transduction"/>
    <property type="evidence" value="ECO:0007669"/>
    <property type="project" value="InterPro"/>
</dbReference>
<dbReference type="InterPro" id="IPR050989">
    <property type="entry name" value="Rap1_Ran_GAP"/>
</dbReference>
<evidence type="ECO:0000313" key="6">
    <source>
        <dbReference type="Proteomes" id="UP001150062"/>
    </source>
</evidence>
<dbReference type="AlphaFoldDB" id="A0AAV7ZXL5"/>
<dbReference type="EMBL" id="JAOAOG010000173">
    <property type="protein sequence ID" value="KAJ6243143.1"/>
    <property type="molecule type" value="Genomic_DNA"/>
</dbReference>
<keyword evidence="1" id="KW-0343">GTPase activation</keyword>